<keyword evidence="1" id="KW-1133">Transmembrane helix</keyword>
<keyword evidence="3" id="KW-1185">Reference proteome</keyword>
<gene>
    <name evidence="2" type="ORF">FD15_GL001665</name>
</gene>
<reference evidence="2 3" key="1">
    <citation type="journal article" date="2015" name="Genome Announc.">
        <title>Expanding the biotechnology potential of lactobacilli through comparative genomics of 213 strains and associated genera.</title>
        <authorList>
            <person name="Sun Z."/>
            <person name="Harris H.M."/>
            <person name="McCann A."/>
            <person name="Guo C."/>
            <person name="Argimon S."/>
            <person name="Zhang W."/>
            <person name="Yang X."/>
            <person name="Jeffery I.B."/>
            <person name="Cooney J.C."/>
            <person name="Kagawa T.F."/>
            <person name="Liu W."/>
            <person name="Song Y."/>
            <person name="Salvetti E."/>
            <person name="Wrobel A."/>
            <person name="Rasinkangas P."/>
            <person name="Parkhill J."/>
            <person name="Rea M.C."/>
            <person name="O'Sullivan O."/>
            <person name="Ritari J."/>
            <person name="Douillard F.P."/>
            <person name="Paul Ross R."/>
            <person name="Yang R."/>
            <person name="Briner A.E."/>
            <person name="Felis G.E."/>
            <person name="de Vos W.M."/>
            <person name="Barrangou R."/>
            <person name="Klaenhammer T.R."/>
            <person name="Caufield P.W."/>
            <person name="Cui Y."/>
            <person name="Zhang H."/>
            <person name="O'Toole P.W."/>
        </authorList>
    </citation>
    <scope>NUCLEOTIDE SEQUENCE [LARGE SCALE GENOMIC DNA]</scope>
    <source>
        <strain evidence="2 3">DSM 21376</strain>
    </source>
</reference>
<dbReference type="AlphaFoldDB" id="A0A023CTU4"/>
<dbReference type="PATRIC" id="fig|1423806.3.peg.1690"/>
<proteinExistence type="predicted"/>
<dbReference type="eggNOG" id="ENOG5030ADH">
    <property type="taxonomic scope" value="Bacteria"/>
</dbReference>
<keyword evidence="1" id="KW-0812">Transmembrane</keyword>
<organism evidence="2 3">
    <name type="scientific">Liquorilactobacillus sucicola DSM 21376 = JCM 15457</name>
    <dbReference type="NCBI Taxonomy" id="1423806"/>
    <lineage>
        <taxon>Bacteria</taxon>
        <taxon>Bacillati</taxon>
        <taxon>Bacillota</taxon>
        <taxon>Bacilli</taxon>
        <taxon>Lactobacillales</taxon>
        <taxon>Lactobacillaceae</taxon>
        <taxon>Liquorilactobacillus</taxon>
    </lineage>
</organism>
<dbReference type="OrthoDB" id="2294468at2"/>
<dbReference type="EMBL" id="AYZF01000017">
    <property type="protein sequence ID" value="KRN05121.1"/>
    <property type="molecule type" value="Genomic_DNA"/>
</dbReference>
<evidence type="ECO:0000313" key="2">
    <source>
        <dbReference type="EMBL" id="KRN05121.1"/>
    </source>
</evidence>
<evidence type="ECO:0000256" key="1">
    <source>
        <dbReference type="SAM" id="Phobius"/>
    </source>
</evidence>
<comment type="caution">
    <text evidence="2">The sequence shown here is derived from an EMBL/GenBank/DDBJ whole genome shotgun (WGS) entry which is preliminary data.</text>
</comment>
<evidence type="ECO:0000313" key="3">
    <source>
        <dbReference type="Proteomes" id="UP000050961"/>
    </source>
</evidence>
<evidence type="ECO:0008006" key="4">
    <source>
        <dbReference type="Google" id="ProtNLM"/>
    </source>
</evidence>
<dbReference type="STRING" id="1423806.FD15_GL001665"/>
<feature type="transmembrane region" description="Helical" evidence="1">
    <location>
        <begin position="6"/>
        <end position="26"/>
    </location>
</feature>
<sequence>MTWLEIIAVGSLAVLIVYNLKTSLAVKKLRNKVNIAKAEKMAVTENEELVGVAADKKRWLLLGQVLFWLSVAMAFFASLIEVVYFLDLYTITSIYVNHLDEKVIKTINKA</sequence>
<feature type="transmembrane region" description="Helical" evidence="1">
    <location>
        <begin position="65"/>
        <end position="86"/>
    </location>
</feature>
<accession>A0A023CTU4</accession>
<dbReference type="RefSeq" id="WP_034986449.1">
    <property type="nucleotide sequence ID" value="NZ_AYZF01000017.1"/>
</dbReference>
<keyword evidence="1" id="KW-0472">Membrane</keyword>
<protein>
    <recommendedName>
        <fullName evidence="4">Integral membrane protein</fullName>
    </recommendedName>
</protein>
<dbReference type="Proteomes" id="UP000050961">
    <property type="component" value="Unassembled WGS sequence"/>
</dbReference>
<name>A0A023CTU4_9LACO</name>